<comment type="cofactor">
    <cofactor evidence="7">
        <name>a divalent metal cation</name>
        <dbReference type="ChEBI" id="CHEBI:60240"/>
    </cofactor>
    <text evidence="7">Binds 1 divalent metal cation per subunit.</text>
</comment>
<evidence type="ECO:0000256" key="4">
    <source>
        <dbReference type="ARBA" id="ARBA00023002"/>
    </source>
</evidence>
<dbReference type="NCBIfam" id="TIGR00557">
    <property type="entry name" value="pdxA"/>
    <property type="match status" value="1"/>
</dbReference>
<dbReference type="Proteomes" id="UP000885690">
    <property type="component" value="Unassembled WGS sequence"/>
</dbReference>
<dbReference type="GO" id="GO:0042823">
    <property type="term" value="P:pyridoxal phosphate biosynthetic process"/>
    <property type="evidence" value="ECO:0007669"/>
    <property type="project" value="UniProtKB-UniRule"/>
</dbReference>
<feature type="binding site" evidence="7">
    <location>
        <position position="216"/>
    </location>
    <ligand>
        <name>a divalent metal cation</name>
        <dbReference type="ChEBI" id="CHEBI:60240"/>
        <note>ligand shared between dimeric partners</note>
    </ligand>
</feature>
<feature type="binding site" evidence="7">
    <location>
        <position position="279"/>
    </location>
    <ligand>
        <name>substrate</name>
    </ligand>
</feature>
<dbReference type="GO" id="GO:0046872">
    <property type="term" value="F:metal ion binding"/>
    <property type="evidence" value="ECO:0007669"/>
    <property type="project" value="UniProtKB-UniRule"/>
</dbReference>
<feature type="binding site" evidence="7">
    <location>
        <position position="288"/>
    </location>
    <ligand>
        <name>substrate</name>
    </ligand>
</feature>
<proteinExistence type="inferred from homology"/>
<dbReference type="InterPro" id="IPR005255">
    <property type="entry name" value="PdxA_fam"/>
</dbReference>
<comment type="subunit">
    <text evidence="7">Homodimer.</text>
</comment>
<feature type="binding site" evidence="7">
    <location>
        <position position="297"/>
    </location>
    <ligand>
        <name>substrate</name>
    </ligand>
</feature>
<evidence type="ECO:0000256" key="3">
    <source>
        <dbReference type="ARBA" id="ARBA00022857"/>
    </source>
</evidence>
<gene>
    <name evidence="7 8" type="primary">pdxA</name>
    <name evidence="8" type="ORF">ENF32_03565</name>
</gene>
<sequence length="350" mass="37923">MARRVVGVTLGDPAGVGPEIILKALAEGEWQKDSIPLILGDKGVMDFYATLLDLEVPIVAVKEEDVVSLEPMDEGAYLLPLTRLSSIQFAPGRSTPYCGEAVVRYIKKAVSLALEGKIAAMVTAPINKASMHAAGYSYPGHTEFLAELTGCDDYAMMLVGGRIKVSLVTIHVPLKEVPRLVTRDKVFRVARLTCRCMRDWFGLDSFKVAVAGLNPHAGEEGAFGDEEERVIAPAVEALQREGYPVSGPFPADTLFHRHAQGEFDAVVAMYHDQGLIPVKLEAFDSGVNLTLGLPIIRTSVDHGTALDIAGRGIASPNSVKAAYALALELANRKSEVKGFQRRRRSEEQQL</sequence>
<dbReference type="InterPro" id="IPR037510">
    <property type="entry name" value="PdxA"/>
</dbReference>
<evidence type="ECO:0000256" key="5">
    <source>
        <dbReference type="ARBA" id="ARBA00023027"/>
    </source>
</evidence>
<dbReference type="AlphaFoldDB" id="A0A7C0U6C8"/>
<dbReference type="PANTHER" id="PTHR30004:SF6">
    <property type="entry name" value="D-THREONATE 4-PHOSPHATE DEHYDROGENASE"/>
    <property type="match status" value="1"/>
</dbReference>
<dbReference type="GO" id="GO:0005737">
    <property type="term" value="C:cytoplasm"/>
    <property type="evidence" value="ECO:0007669"/>
    <property type="project" value="UniProtKB-SubCell"/>
</dbReference>
<dbReference type="PANTHER" id="PTHR30004">
    <property type="entry name" value="4-HYDROXYTHREONINE-4-PHOSPHATE DEHYDROGENASE"/>
    <property type="match status" value="1"/>
</dbReference>
<comment type="miscellaneous">
    <text evidence="7">The active site is located at the dimer interface.</text>
</comment>
<keyword evidence="3 7" id="KW-0521">NADP</keyword>
<dbReference type="EMBL" id="DQWS01000137">
    <property type="protein sequence ID" value="HDD53127.1"/>
    <property type="molecule type" value="Genomic_DNA"/>
</dbReference>
<keyword evidence="5 7" id="KW-0520">NAD</keyword>
<dbReference type="SUPFAM" id="SSF53659">
    <property type="entry name" value="Isocitrate/Isopropylmalate dehydrogenase-like"/>
    <property type="match status" value="1"/>
</dbReference>
<keyword evidence="6 7" id="KW-0664">Pyridoxine biosynthesis</keyword>
<dbReference type="HAMAP" id="MF_00536">
    <property type="entry name" value="PdxA"/>
    <property type="match status" value="1"/>
</dbReference>
<comment type="function">
    <text evidence="7">Catalyzes the NAD(P)-dependent oxidation of 4-(phosphooxy)-L-threonine (HTP) into 2-amino-3-oxo-4-(phosphooxy)butyric acid which spontaneously decarboxylates to form 3-amino-2-oxopropyl phosphate (AHAP).</text>
</comment>
<keyword evidence="2 7" id="KW-0479">Metal-binding</keyword>
<comment type="catalytic activity">
    <reaction evidence="7">
        <text>4-(phosphooxy)-L-threonine + NAD(+) = 3-amino-2-oxopropyl phosphate + CO2 + NADH</text>
        <dbReference type="Rhea" id="RHEA:32275"/>
        <dbReference type="ChEBI" id="CHEBI:16526"/>
        <dbReference type="ChEBI" id="CHEBI:57279"/>
        <dbReference type="ChEBI" id="CHEBI:57540"/>
        <dbReference type="ChEBI" id="CHEBI:57945"/>
        <dbReference type="ChEBI" id="CHEBI:58452"/>
        <dbReference type="EC" id="1.1.1.262"/>
    </reaction>
</comment>
<keyword evidence="1 7" id="KW-0963">Cytoplasm</keyword>
<comment type="caution">
    <text evidence="8">The sequence shown here is derived from an EMBL/GenBank/DDBJ whole genome shotgun (WGS) entry which is preliminary data.</text>
</comment>
<evidence type="ECO:0000313" key="8">
    <source>
        <dbReference type="EMBL" id="HDD53127.1"/>
    </source>
</evidence>
<dbReference type="Pfam" id="PF04166">
    <property type="entry name" value="PdxA"/>
    <property type="match status" value="1"/>
</dbReference>
<name>A0A7C0U6C8_9BACT</name>
<organism evidence="8">
    <name type="scientific">Thermosulfidibacter takaii</name>
    <dbReference type="NCBI Taxonomy" id="412593"/>
    <lineage>
        <taxon>Bacteria</taxon>
        <taxon>Pseudomonadati</taxon>
        <taxon>Thermosulfidibacterota</taxon>
        <taxon>Thermosulfidibacteria</taxon>
        <taxon>Thermosulfidibacterales</taxon>
        <taxon>Thermosulfidibacteraceae</taxon>
    </lineage>
</organism>
<comment type="similarity">
    <text evidence="7">Belongs to the PdxA family.</text>
</comment>
<dbReference type="EC" id="1.1.1.262" evidence="7"/>
<comment type="subcellular location">
    <subcellularLocation>
        <location evidence="7">Cytoplasm</location>
    </subcellularLocation>
</comment>
<evidence type="ECO:0000256" key="7">
    <source>
        <dbReference type="HAMAP-Rule" id="MF_00536"/>
    </source>
</evidence>
<dbReference type="GO" id="GO:0050570">
    <property type="term" value="F:4-hydroxythreonine-4-phosphate dehydrogenase activity"/>
    <property type="evidence" value="ECO:0007669"/>
    <property type="project" value="UniProtKB-UniRule"/>
</dbReference>
<dbReference type="UniPathway" id="UPA00244">
    <property type="reaction ID" value="UER00312"/>
</dbReference>
<comment type="pathway">
    <text evidence="7">Cofactor biosynthesis; pyridoxine 5'-phosphate biosynthesis; pyridoxine 5'-phosphate from D-erythrose 4-phosphate: step 4/5.</text>
</comment>
<accession>A0A7C0U6C8</accession>
<evidence type="ECO:0000256" key="6">
    <source>
        <dbReference type="ARBA" id="ARBA00023096"/>
    </source>
</evidence>
<dbReference type="GO" id="GO:0008615">
    <property type="term" value="P:pyridoxine biosynthetic process"/>
    <property type="evidence" value="ECO:0007669"/>
    <property type="project" value="UniProtKB-UniRule"/>
</dbReference>
<dbReference type="GO" id="GO:0051287">
    <property type="term" value="F:NAD binding"/>
    <property type="evidence" value="ECO:0007669"/>
    <property type="project" value="InterPro"/>
</dbReference>
<keyword evidence="4 7" id="KW-0560">Oxidoreductase</keyword>
<reference evidence="8" key="1">
    <citation type="journal article" date="2020" name="mSystems">
        <title>Genome- and Community-Level Interaction Insights into Carbon Utilization and Element Cycling Functions of Hydrothermarchaeota in Hydrothermal Sediment.</title>
        <authorList>
            <person name="Zhou Z."/>
            <person name="Liu Y."/>
            <person name="Xu W."/>
            <person name="Pan J."/>
            <person name="Luo Z.H."/>
            <person name="Li M."/>
        </authorList>
    </citation>
    <scope>NUCLEOTIDE SEQUENCE [LARGE SCALE GENOMIC DNA]</scope>
    <source>
        <strain evidence="8">HyVt-115</strain>
    </source>
</reference>
<dbReference type="Gene3D" id="3.40.718.10">
    <property type="entry name" value="Isopropylmalate Dehydrogenase"/>
    <property type="match status" value="1"/>
</dbReference>
<feature type="binding site" evidence="7">
    <location>
        <position position="142"/>
    </location>
    <ligand>
        <name>substrate</name>
    </ligand>
</feature>
<feature type="binding site" evidence="7">
    <location>
        <position position="271"/>
    </location>
    <ligand>
        <name>a divalent metal cation</name>
        <dbReference type="ChEBI" id="CHEBI:60240"/>
        <note>ligand shared between dimeric partners</note>
    </ligand>
</feature>
<feature type="binding site" evidence="7">
    <location>
        <position position="171"/>
    </location>
    <ligand>
        <name>a divalent metal cation</name>
        <dbReference type="ChEBI" id="CHEBI:60240"/>
        <note>ligand shared between dimeric partners</note>
    </ligand>
</feature>
<feature type="binding site" evidence="7">
    <location>
        <position position="141"/>
    </location>
    <ligand>
        <name>substrate</name>
    </ligand>
</feature>
<evidence type="ECO:0000256" key="1">
    <source>
        <dbReference type="ARBA" id="ARBA00022490"/>
    </source>
</evidence>
<protein>
    <recommendedName>
        <fullName evidence="7">4-hydroxythreonine-4-phosphate dehydrogenase</fullName>
        <ecNumber evidence="7">1.1.1.262</ecNumber>
    </recommendedName>
    <alternativeName>
        <fullName evidence="7">4-(phosphohydroxy)-L-threonine dehydrogenase</fullName>
    </alternativeName>
</protein>
<evidence type="ECO:0000256" key="2">
    <source>
        <dbReference type="ARBA" id="ARBA00022723"/>
    </source>
</evidence>